<dbReference type="GO" id="GO:0009099">
    <property type="term" value="P:L-valine biosynthetic process"/>
    <property type="evidence" value="ECO:0007669"/>
    <property type="project" value="TreeGrafter"/>
</dbReference>
<dbReference type="Gene3D" id="3.40.50.1220">
    <property type="entry name" value="TPP-binding domain"/>
    <property type="match status" value="1"/>
</dbReference>
<dbReference type="PANTHER" id="PTHR18968">
    <property type="entry name" value="THIAMINE PYROPHOSPHATE ENZYMES"/>
    <property type="match status" value="1"/>
</dbReference>
<evidence type="ECO:0000256" key="1">
    <source>
        <dbReference type="ARBA" id="ARBA00007812"/>
    </source>
</evidence>
<dbReference type="EMBL" id="SOBT01000009">
    <property type="protein sequence ID" value="TDU28348.1"/>
    <property type="molecule type" value="Genomic_DNA"/>
</dbReference>
<dbReference type="Pfam" id="PF02775">
    <property type="entry name" value="TPP_enzyme_C"/>
    <property type="match status" value="1"/>
</dbReference>
<protein>
    <submittedName>
        <fullName evidence="7">Acetolactate synthase-1/2/3 large subunit</fullName>
    </submittedName>
</protein>
<dbReference type="Gene3D" id="3.40.50.970">
    <property type="match status" value="2"/>
</dbReference>
<dbReference type="GO" id="GO:0003984">
    <property type="term" value="F:acetolactate synthase activity"/>
    <property type="evidence" value="ECO:0007669"/>
    <property type="project" value="TreeGrafter"/>
</dbReference>
<keyword evidence="2 3" id="KW-0786">Thiamine pyrophosphate</keyword>
<dbReference type="SUPFAM" id="SSF52467">
    <property type="entry name" value="DHS-like NAD/FAD-binding domain"/>
    <property type="match status" value="1"/>
</dbReference>
<dbReference type="SUPFAM" id="SSF52518">
    <property type="entry name" value="Thiamin diphosphate-binding fold (THDP-binding)"/>
    <property type="match status" value="2"/>
</dbReference>
<feature type="domain" description="Thiamine pyrophosphate enzyme central" evidence="4">
    <location>
        <begin position="198"/>
        <end position="335"/>
    </location>
</feature>
<comment type="caution">
    <text evidence="7">The sequence shown here is derived from an EMBL/GenBank/DDBJ whole genome shotgun (WGS) entry which is preliminary data.</text>
</comment>
<accession>A0A4S3K007</accession>
<dbReference type="AlphaFoldDB" id="A0A4S3K007"/>
<dbReference type="PANTHER" id="PTHR18968:SF142">
    <property type="entry name" value="ACETOLACTATE SYNTHASE"/>
    <property type="match status" value="1"/>
</dbReference>
<dbReference type="OrthoDB" id="9785953at2"/>
<dbReference type="Pfam" id="PF02776">
    <property type="entry name" value="TPP_enzyme_N"/>
    <property type="match status" value="1"/>
</dbReference>
<dbReference type="Pfam" id="PF00205">
    <property type="entry name" value="TPP_enzyme_M"/>
    <property type="match status" value="1"/>
</dbReference>
<evidence type="ECO:0000259" key="6">
    <source>
        <dbReference type="Pfam" id="PF02776"/>
    </source>
</evidence>
<reference evidence="7 8" key="1">
    <citation type="submission" date="2019-03" db="EMBL/GenBank/DDBJ databases">
        <title>Genomic Encyclopedia of Type Strains, Phase IV (KMG-IV): sequencing the most valuable type-strain genomes for metagenomic binning, comparative biology and taxonomic classification.</title>
        <authorList>
            <person name="Goeker M."/>
        </authorList>
    </citation>
    <scope>NUCLEOTIDE SEQUENCE [LARGE SCALE GENOMIC DNA]</scope>
    <source>
        <strain evidence="7 8">DSM 26377</strain>
    </source>
</reference>
<evidence type="ECO:0000256" key="3">
    <source>
        <dbReference type="RuleBase" id="RU362132"/>
    </source>
</evidence>
<dbReference type="InterPro" id="IPR045229">
    <property type="entry name" value="TPP_enz"/>
</dbReference>
<dbReference type="InterPro" id="IPR012001">
    <property type="entry name" value="Thiamin_PyroP_enz_TPP-bd_dom"/>
</dbReference>
<evidence type="ECO:0000259" key="4">
    <source>
        <dbReference type="Pfam" id="PF00205"/>
    </source>
</evidence>
<dbReference type="FunFam" id="3.40.50.970:FF:000007">
    <property type="entry name" value="Acetolactate synthase"/>
    <property type="match status" value="1"/>
</dbReference>
<organism evidence="7 8">
    <name type="scientific">Panacagrimonas perspica</name>
    <dbReference type="NCBI Taxonomy" id="381431"/>
    <lineage>
        <taxon>Bacteria</taxon>
        <taxon>Pseudomonadati</taxon>
        <taxon>Pseudomonadota</taxon>
        <taxon>Gammaproteobacteria</taxon>
        <taxon>Nevskiales</taxon>
        <taxon>Nevskiaceae</taxon>
        <taxon>Panacagrimonas</taxon>
    </lineage>
</organism>
<proteinExistence type="inferred from homology"/>
<evidence type="ECO:0000313" key="8">
    <source>
        <dbReference type="Proteomes" id="UP000295341"/>
    </source>
</evidence>
<gene>
    <name evidence="7" type="ORF">DFR24_2717</name>
</gene>
<dbReference type="CDD" id="cd07035">
    <property type="entry name" value="TPP_PYR_POX_like"/>
    <property type="match status" value="1"/>
</dbReference>
<dbReference type="GO" id="GO:0000287">
    <property type="term" value="F:magnesium ion binding"/>
    <property type="evidence" value="ECO:0007669"/>
    <property type="project" value="InterPro"/>
</dbReference>
<dbReference type="Proteomes" id="UP000295341">
    <property type="component" value="Unassembled WGS sequence"/>
</dbReference>
<dbReference type="InterPro" id="IPR012000">
    <property type="entry name" value="Thiamin_PyroP_enz_cen_dom"/>
</dbReference>
<dbReference type="GO" id="GO:0030976">
    <property type="term" value="F:thiamine pyrophosphate binding"/>
    <property type="evidence" value="ECO:0007669"/>
    <property type="project" value="InterPro"/>
</dbReference>
<dbReference type="GO" id="GO:0009097">
    <property type="term" value="P:isoleucine biosynthetic process"/>
    <property type="evidence" value="ECO:0007669"/>
    <property type="project" value="TreeGrafter"/>
</dbReference>
<dbReference type="GO" id="GO:0050660">
    <property type="term" value="F:flavin adenine dinucleotide binding"/>
    <property type="evidence" value="ECO:0007669"/>
    <property type="project" value="TreeGrafter"/>
</dbReference>
<dbReference type="RefSeq" id="WP_133881900.1">
    <property type="nucleotide sequence ID" value="NZ_MWIN01000029.1"/>
</dbReference>
<evidence type="ECO:0000313" key="7">
    <source>
        <dbReference type="EMBL" id="TDU28348.1"/>
    </source>
</evidence>
<dbReference type="GO" id="GO:0005948">
    <property type="term" value="C:acetolactate synthase complex"/>
    <property type="evidence" value="ECO:0007669"/>
    <property type="project" value="TreeGrafter"/>
</dbReference>
<sequence>MRVADYVFAFIARQEIGHVFFLPGGGAMHLNNGLLRQQSLTAVSMLHEQGAAIAAEGYARTSGKFGVCLVTSGPGATNAMTGLAGAWFESTPVVIISGQVKRADLKRDSGLRQLGTQELDIVTVVRSLTKYAVCLTEPARVRYELEKAFHLMREGRRGPVWIDIPLDVQATTIDPEALVGFDPAETQTPKAQEPAAFVAELAQWIRQARRPVLLAGNGVHCAGAEADLRDLIQRLQIPTLTTWIAADLLEYSHPLFFGRPGTVASRGANFTVQNSDLVLAIGSRMDFSITGFDRTQFARDARIVVVDIDAAEIQKLGDLPDLAFVSDAKRFIQDLLAELGTEPQPSRTDWIERCSGWKEKYPVVLQEYRDQTDFVNTYVFTETLCEELAENDQIIPGSSGAALDTFWLSVKLKKGQRAVATGGLGSMGYGLPASIGGCLGSGRQRTISVDGDGGFVMNIQELEVVRRLQLPIKYFVLNNNGYASIRASQGGYFKETIGCDPSSGLTLPDIGKLAAAFQIPFARVQDPSALRSSICEVLAIDGPAICEVIVQPEQNIGPRVTSRIRSDGSMVSSPLEDLFPFLDREELRANMLIPLLEP</sequence>
<dbReference type="CDD" id="cd00568">
    <property type="entry name" value="TPP_enzymes"/>
    <property type="match status" value="1"/>
</dbReference>
<dbReference type="InterPro" id="IPR029035">
    <property type="entry name" value="DHS-like_NAD/FAD-binding_dom"/>
</dbReference>
<comment type="similarity">
    <text evidence="1 3">Belongs to the TPP enzyme family.</text>
</comment>
<evidence type="ECO:0000256" key="2">
    <source>
        <dbReference type="ARBA" id="ARBA00023052"/>
    </source>
</evidence>
<name>A0A4S3K007_9GAMM</name>
<feature type="domain" description="Thiamine pyrophosphate enzyme N-terminal TPP-binding" evidence="6">
    <location>
        <begin position="1"/>
        <end position="121"/>
    </location>
</feature>
<dbReference type="InterPro" id="IPR011766">
    <property type="entry name" value="TPP_enzyme_TPP-bd"/>
</dbReference>
<keyword evidence="8" id="KW-1185">Reference proteome</keyword>
<feature type="domain" description="Thiamine pyrophosphate enzyme TPP-binding" evidence="5">
    <location>
        <begin position="410"/>
        <end position="548"/>
    </location>
</feature>
<dbReference type="InterPro" id="IPR029061">
    <property type="entry name" value="THDP-binding"/>
</dbReference>
<evidence type="ECO:0000259" key="5">
    <source>
        <dbReference type="Pfam" id="PF02775"/>
    </source>
</evidence>